<proteinExistence type="predicted"/>
<feature type="region of interest" description="Disordered" evidence="1">
    <location>
        <begin position="434"/>
        <end position="489"/>
    </location>
</feature>
<keyword evidence="3" id="KW-1185">Reference proteome</keyword>
<feature type="compositionally biased region" description="Basic residues" evidence="1">
    <location>
        <begin position="1"/>
        <end position="15"/>
    </location>
</feature>
<feature type="compositionally biased region" description="Basic and acidic residues" evidence="1">
    <location>
        <begin position="37"/>
        <end position="55"/>
    </location>
</feature>
<sequence>MGAKARGRGRGRPRKRPEAEAPRCSEPEEAELPPRPQRAEPEVPKDAAKVPKDADAAPFGEPDMELDAETLAQRALQQKRLPDFVRCRKWPYILTPAWEGERWSRMLQDFEAKRLSEDQLLEEVLLKLRRQAAGEKIANSRLQRQKAAEAQEAARRAAKAARVSERPRPRPPQAPGCTCGRPIHTERCRLFRPRVQETSKAKVPKALEREPGRSWAEKEVFKLERHITQQPPCMRRMLWKRAMLRYHPDKHPESDGERLSEVFIEVKRRYDSYVSLKPKLPKTAVFMRILRIFRMQATEQCYSRLEQQFPDVSQADLAEHLRFCTQQEAHQARRRLLLARWRQRKVLLERQKAKEVPCDQKEPLVQEEEKQRAQAQRQKVQEWRLARDEQERLREEAERRLLEAKEAREEKKRRRHQKQVKEFAEARRKLCEEKRRQAELSEAPKPKRELSEEDKHRIIRRNMEMLTRKLQVGRECPKAPRRTTTYDHVPSRLYETTECFVQKTGPKEEPVD</sequence>
<dbReference type="Proteomes" id="UP001178507">
    <property type="component" value="Unassembled WGS sequence"/>
</dbReference>
<accession>A0AA36IKD8</accession>
<evidence type="ECO:0000256" key="1">
    <source>
        <dbReference type="SAM" id="MobiDB-lite"/>
    </source>
</evidence>
<gene>
    <name evidence="2" type="ORF">EVOR1521_LOCUS14222</name>
</gene>
<dbReference type="AlphaFoldDB" id="A0AA36IKD8"/>
<name>A0AA36IKD8_9DINO</name>
<organism evidence="2 3">
    <name type="scientific">Effrenium voratum</name>
    <dbReference type="NCBI Taxonomy" id="2562239"/>
    <lineage>
        <taxon>Eukaryota</taxon>
        <taxon>Sar</taxon>
        <taxon>Alveolata</taxon>
        <taxon>Dinophyceae</taxon>
        <taxon>Suessiales</taxon>
        <taxon>Symbiodiniaceae</taxon>
        <taxon>Effrenium</taxon>
    </lineage>
</organism>
<evidence type="ECO:0000313" key="3">
    <source>
        <dbReference type="Proteomes" id="UP001178507"/>
    </source>
</evidence>
<feature type="compositionally biased region" description="Basic and acidic residues" evidence="1">
    <location>
        <begin position="16"/>
        <end position="26"/>
    </location>
</feature>
<dbReference type="EMBL" id="CAUJNA010001668">
    <property type="protein sequence ID" value="CAJ1388326.1"/>
    <property type="molecule type" value="Genomic_DNA"/>
</dbReference>
<reference evidence="2" key="1">
    <citation type="submission" date="2023-08" db="EMBL/GenBank/DDBJ databases">
        <authorList>
            <person name="Chen Y."/>
            <person name="Shah S."/>
            <person name="Dougan E. K."/>
            <person name="Thang M."/>
            <person name="Chan C."/>
        </authorList>
    </citation>
    <scope>NUCLEOTIDE SEQUENCE</scope>
</reference>
<comment type="caution">
    <text evidence="2">The sequence shown here is derived from an EMBL/GenBank/DDBJ whole genome shotgun (WGS) entry which is preliminary data.</text>
</comment>
<feature type="region of interest" description="Disordered" evidence="1">
    <location>
        <begin position="1"/>
        <end position="64"/>
    </location>
</feature>
<protein>
    <submittedName>
        <fullName evidence="2">Uncharacterized protein</fullName>
    </submittedName>
</protein>
<feature type="compositionally biased region" description="Basic and acidic residues" evidence="1">
    <location>
        <begin position="434"/>
        <end position="467"/>
    </location>
</feature>
<feature type="region of interest" description="Disordered" evidence="1">
    <location>
        <begin position="148"/>
        <end position="179"/>
    </location>
</feature>
<evidence type="ECO:0000313" key="2">
    <source>
        <dbReference type="EMBL" id="CAJ1388326.1"/>
    </source>
</evidence>